<proteinExistence type="predicted"/>
<name>Q8FQI7_COREF</name>
<keyword evidence="3" id="KW-1185">Reference proteome</keyword>
<reference evidence="2 3" key="1">
    <citation type="journal article" date="2003" name="Genome Res.">
        <title>Comparative complete genome sequence analysis of the amino acid replacements responsible for the thermostability of Corynebacterium efficiens.</title>
        <authorList>
            <person name="Nishio Y."/>
            <person name="Nakamura Y."/>
            <person name="Kawarabayasi Y."/>
            <person name="Usuda Y."/>
            <person name="Kimura E."/>
            <person name="Sugimoto S."/>
            <person name="Matsui K."/>
            <person name="Yamagishi A."/>
            <person name="Kikuchi H."/>
            <person name="Ikeo K."/>
            <person name="Gojobori T."/>
        </authorList>
    </citation>
    <scope>NUCLEOTIDE SEQUENCE [LARGE SCALE GENOMIC DNA]</scope>
    <source>
        <strain evidence="3">DSM 44549 / YS-314 / AJ 12310 / JCM 11189 / NBRC 100395</strain>
    </source>
</reference>
<protein>
    <submittedName>
        <fullName evidence="2">Uncharacterized protein</fullName>
    </submittedName>
</protein>
<dbReference type="Proteomes" id="UP000001409">
    <property type="component" value="Chromosome"/>
</dbReference>
<feature type="compositionally biased region" description="Polar residues" evidence="1">
    <location>
        <begin position="52"/>
        <end position="64"/>
    </location>
</feature>
<dbReference type="HOGENOM" id="CLU_2315513_0_0_11"/>
<evidence type="ECO:0000313" key="2">
    <source>
        <dbReference type="EMBL" id="BAC17942.1"/>
    </source>
</evidence>
<evidence type="ECO:0000313" key="3">
    <source>
        <dbReference type="Proteomes" id="UP000001409"/>
    </source>
</evidence>
<evidence type="ECO:0000256" key="1">
    <source>
        <dbReference type="SAM" id="MobiDB-lite"/>
    </source>
</evidence>
<organism evidence="2 3">
    <name type="scientific">Corynebacterium efficiens (strain DSM 44549 / YS-314 / AJ 12310 / JCM 11189 / NBRC 100395)</name>
    <dbReference type="NCBI Taxonomy" id="196164"/>
    <lineage>
        <taxon>Bacteria</taxon>
        <taxon>Bacillati</taxon>
        <taxon>Actinomycetota</taxon>
        <taxon>Actinomycetes</taxon>
        <taxon>Mycobacteriales</taxon>
        <taxon>Corynebacteriaceae</taxon>
        <taxon>Corynebacterium</taxon>
    </lineage>
</organism>
<dbReference type="KEGG" id="cef:CE1132"/>
<accession>Q8FQI7</accession>
<dbReference type="EMBL" id="BA000035">
    <property type="protein sequence ID" value="BAC17942.1"/>
    <property type="molecule type" value="Genomic_DNA"/>
</dbReference>
<dbReference type="AlphaFoldDB" id="Q8FQI7"/>
<sequence>MSVRKPMVNAPIIMPTSPRVEIWVACAASRSQEVSWSMAGMVAPRTTRSKPSRTMANQSSANTTPTLRVGAGVVGVACEVVTGGVLLRDRKGWEVGGCQ</sequence>
<feature type="region of interest" description="Disordered" evidence="1">
    <location>
        <begin position="44"/>
        <end position="64"/>
    </location>
</feature>